<proteinExistence type="predicted"/>
<dbReference type="Pfam" id="PF00440">
    <property type="entry name" value="TetR_N"/>
    <property type="match status" value="1"/>
</dbReference>
<protein>
    <recommendedName>
        <fullName evidence="5">HTH tetR-type domain-containing protein</fullName>
    </recommendedName>
</protein>
<feature type="DNA-binding region" description="H-T-H motif" evidence="4">
    <location>
        <begin position="45"/>
        <end position="64"/>
    </location>
</feature>
<dbReference type="InterPro" id="IPR001647">
    <property type="entry name" value="HTH_TetR"/>
</dbReference>
<dbReference type="PRINTS" id="PR00455">
    <property type="entry name" value="HTHTETR"/>
</dbReference>
<reference evidence="6 7" key="1">
    <citation type="submission" date="2021-01" db="EMBL/GenBank/DDBJ databases">
        <title>Whole genome shotgun sequence of Actinoplanes palleronii NBRC 14916.</title>
        <authorList>
            <person name="Komaki H."/>
            <person name="Tamura T."/>
        </authorList>
    </citation>
    <scope>NUCLEOTIDE SEQUENCE [LARGE SCALE GENOMIC DNA]</scope>
    <source>
        <strain evidence="6 7">NBRC 14916</strain>
    </source>
</reference>
<evidence type="ECO:0000256" key="2">
    <source>
        <dbReference type="ARBA" id="ARBA00023125"/>
    </source>
</evidence>
<evidence type="ECO:0000256" key="4">
    <source>
        <dbReference type="PROSITE-ProRule" id="PRU00335"/>
    </source>
</evidence>
<feature type="domain" description="HTH tetR-type" evidence="5">
    <location>
        <begin position="22"/>
        <end position="82"/>
    </location>
</feature>
<dbReference type="PROSITE" id="PS50977">
    <property type="entry name" value="HTH_TETR_2"/>
    <property type="match status" value="1"/>
</dbReference>
<organism evidence="6 7">
    <name type="scientific">Actinoplanes palleronii</name>
    <dbReference type="NCBI Taxonomy" id="113570"/>
    <lineage>
        <taxon>Bacteria</taxon>
        <taxon>Bacillati</taxon>
        <taxon>Actinomycetota</taxon>
        <taxon>Actinomycetes</taxon>
        <taxon>Micromonosporales</taxon>
        <taxon>Micromonosporaceae</taxon>
        <taxon>Actinoplanes</taxon>
    </lineage>
</organism>
<evidence type="ECO:0000313" key="7">
    <source>
        <dbReference type="Proteomes" id="UP000624709"/>
    </source>
</evidence>
<dbReference type="PANTHER" id="PTHR30055:SF234">
    <property type="entry name" value="HTH-TYPE TRANSCRIPTIONAL REGULATOR BETI"/>
    <property type="match status" value="1"/>
</dbReference>
<dbReference type="PANTHER" id="PTHR30055">
    <property type="entry name" value="HTH-TYPE TRANSCRIPTIONAL REGULATOR RUTR"/>
    <property type="match status" value="1"/>
</dbReference>
<keyword evidence="2 4" id="KW-0238">DNA-binding</keyword>
<sequence length="207" mass="22315">MPTISRVTKRTYTSELRARSARETHAAVLRAAQELFTEQGYARTTIPAVAARAGVAVNTVYTSVGGKAALIAELTRAATSDDVIEATLAEILALSDGRRILERLAESTGVVMRRQETLIRVLLENATADPAVAGAAELSVRRYRERLSRIAAHLVTIGAVDGDAQRTEQVLWFYFGTSAWTTVSEFGWPEPEAAAWLATQAAGALLT</sequence>
<comment type="caution">
    <text evidence="6">The sequence shown here is derived from an EMBL/GenBank/DDBJ whole genome shotgun (WGS) entry which is preliminary data.</text>
</comment>
<dbReference type="InterPro" id="IPR050109">
    <property type="entry name" value="HTH-type_TetR-like_transc_reg"/>
</dbReference>
<evidence type="ECO:0000313" key="6">
    <source>
        <dbReference type="EMBL" id="GIE70380.1"/>
    </source>
</evidence>
<name>A0ABQ4BIC5_9ACTN</name>
<accession>A0ABQ4BIC5</accession>
<keyword evidence="7" id="KW-1185">Reference proteome</keyword>
<dbReference type="EMBL" id="BOMS01000102">
    <property type="protein sequence ID" value="GIE70380.1"/>
    <property type="molecule type" value="Genomic_DNA"/>
</dbReference>
<keyword evidence="3" id="KW-0804">Transcription</keyword>
<evidence type="ECO:0000259" key="5">
    <source>
        <dbReference type="PROSITE" id="PS50977"/>
    </source>
</evidence>
<evidence type="ECO:0000256" key="1">
    <source>
        <dbReference type="ARBA" id="ARBA00023015"/>
    </source>
</evidence>
<dbReference type="Gene3D" id="1.10.357.10">
    <property type="entry name" value="Tetracycline Repressor, domain 2"/>
    <property type="match status" value="1"/>
</dbReference>
<keyword evidence="1" id="KW-0805">Transcription regulation</keyword>
<gene>
    <name evidence="6" type="ORF">Apa02nite_064880</name>
</gene>
<dbReference type="SUPFAM" id="SSF46689">
    <property type="entry name" value="Homeodomain-like"/>
    <property type="match status" value="1"/>
</dbReference>
<dbReference type="InterPro" id="IPR009057">
    <property type="entry name" value="Homeodomain-like_sf"/>
</dbReference>
<evidence type="ECO:0000256" key="3">
    <source>
        <dbReference type="ARBA" id="ARBA00023163"/>
    </source>
</evidence>
<dbReference type="Proteomes" id="UP000624709">
    <property type="component" value="Unassembled WGS sequence"/>
</dbReference>